<feature type="domain" description="Aminotransferase class I/classII large" evidence="6">
    <location>
        <begin position="34"/>
        <end position="299"/>
    </location>
</feature>
<dbReference type="InterPro" id="IPR050087">
    <property type="entry name" value="AON_synthase_class-II"/>
</dbReference>
<dbReference type="Gene3D" id="3.40.640.10">
    <property type="entry name" value="Type I PLP-dependent aspartate aminotransferase-like (Major domain)"/>
    <property type="match status" value="1"/>
</dbReference>
<reference evidence="7 8" key="1">
    <citation type="submission" date="2020-09" db="EMBL/GenBank/DDBJ databases">
        <title>Investigation of environmental microbes.</title>
        <authorList>
            <person name="Ou Y."/>
            <person name="Kang Q."/>
        </authorList>
    </citation>
    <scope>NUCLEOTIDE SEQUENCE [LARGE SCALE GENOMIC DNA]</scope>
    <source>
        <strain evidence="7 8">KJZ-14</strain>
    </source>
</reference>
<dbReference type="Proteomes" id="UP000516404">
    <property type="component" value="Chromosome"/>
</dbReference>
<dbReference type="SUPFAM" id="SSF53383">
    <property type="entry name" value="PLP-dependent transferases"/>
    <property type="match status" value="1"/>
</dbReference>
<gene>
    <name evidence="7" type="ORF">IDM49_07095</name>
</gene>
<comment type="cofactor">
    <cofactor evidence="1">
        <name>pyridoxal 5'-phosphate</name>
        <dbReference type="ChEBI" id="CHEBI:597326"/>
    </cofactor>
</comment>
<dbReference type="EMBL" id="CP061539">
    <property type="protein sequence ID" value="QNV37029.1"/>
    <property type="molecule type" value="Genomic_DNA"/>
</dbReference>
<dbReference type="Gene3D" id="3.90.1150.10">
    <property type="entry name" value="Aspartate Aminotransferase, domain 1"/>
    <property type="match status" value="1"/>
</dbReference>
<keyword evidence="7" id="KW-0032">Aminotransferase</keyword>
<dbReference type="KEGG" id="rter:IDM49_07095"/>
<accession>A0A7H2BBI3</accession>
<evidence type="ECO:0000313" key="7">
    <source>
        <dbReference type="EMBL" id="QNV37029.1"/>
    </source>
</evidence>
<dbReference type="PANTHER" id="PTHR13693:SF100">
    <property type="entry name" value="8-AMINO-7-OXONONANOATE SYNTHASE"/>
    <property type="match status" value="1"/>
</dbReference>
<evidence type="ECO:0000256" key="3">
    <source>
        <dbReference type="ARBA" id="ARBA00022679"/>
    </source>
</evidence>
<dbReference type="InterPro" id="IPR015421">
    <property type="entry name" value="PyrdxlP-dep_Trfase_major"/>
</dbReference>
<dbReference type="InterPro" id="IPR015424">
    <property type="entry name" value="PyrdxlP-dep_Trfase"/>
</dbReference>
<keyword evidence="3 7" id="KW-0808">Transferase</keyword>
<evidence type="ECO:0000256" key="1">
    <source>
        <dbReference type="ARBA" id="ARBA00001933"/>
    </source>
</evidence>
<dbReference type="InterPro" id="IPR004839">
    <property type="entry name" value="Aminotransferase_I/II_large"/>
</dbReference>
<dbReference type="GeneID" id="96624001"/>
<keyword evidence="8" id="KW-1185">Reference proteome</keyword>
<dbReference type="AlphaFoldDB" id="A0A7H2BBI3"/>
<evidence type="ECO:0000259" key="6">
    <source>
        <dbReference type="Pfam" id="PF00155"/>
    </source>
</evidence>
<evidence type="ECO:0000256" key="4">
    <source>
        <dbReference type="ARBA" id="ARBA00022898"/>
    </source>
</evidence>
<dbReference type="PANTHER" id="PTHR13693">
    <property type="entry name" value="CLASS II AMINOTRANSFERASE/8-AMINO-7-OXONONANOATE SYNTHASE"/>
    <property type="match status" value="1"/>
</dbReference>
<sequence>MSPVRSFDSLLLQAQKTRIRRGHHRSTQVLQSIWCDLASNDYLGLSRDPRVLDAGHKALDEHGTSARASRVVSGTLPVHADAEHSLADLTQMPPSGLLFSSGYMENLAVIAALGRTGTRILLDAHVHASLHDAAKLCAADVEIFEHQNLNHLRELLRHGDGKPTLIVVEGVYSVLGDATDLANLQMLARQYEAWLVVDESHSLGILGKGCGACSQADISGVDNLIITSSLGKALGSAGGVVLCTETVRDYLINTSRPFIFDTAPSPVNAAAAAASARIVDTEGERFSQQVFESAQCISTALGTSQSAGAVQSVGIDGAGNSSEATEENCGYL</sequence>
<comment type="catalytic activity">
    <reaction evidence="5">
        <text>6-carboxyhexanoyl-[ACP] + L-alanine + H(+) = (8S)-8-amino-7-oxononanoate + holo-[ACP] + CO2</text>
        <dbReference type="Rhea" id="RHEA:42288"/>
        <dbReference type="Rhea" id="RHEA-COMP:9685"/>
        <dbReference type="Rhea" id="RHEA-COMP:9955"/>
        <dbReference type="ChEBI" id="CHEBI:15378"/>
        <dbReference type="ChEBI" id="CHEBI:16526"/>
        <dbReference type="ChEBI" id="CHEBI:57972"/>
        <dbReference type="ChEBI" id="CHEBI:64479"/>
        <dbReference type="ChEBI" id="CHEBI:78846"/>
        <dbReference type="ChEBI" id="CHEBI:149468"/>
        <dbReference type="EC" id="2.3.1.47"/>
    </reaction>
</comment>
<dbReference type="GO" id="GO:0008710">
    <property type="term" value="F:8-amino-7-oxononanoate synthase activity"/>
    <property type="evidence" value="ECO:0007669"/>
    <property type="project" value="UniProtKB-EC"/>
</dbReference>
<evidence type="ECO:0000256" key="5">
    <source>
        <dbReference type="ARBA" id="ARBA00047715"/>
    </source>
</evidence>
<dbReference type="GO" id="GO:0009102">
    <property type="term" value="P:biotin biosynthetic process"/>
    <property type="evidence" value="ECO:0007669"/>
    <property type="project" value="TreeGrafter"/>
</dbReference>
<proteinExistence type="predicted"/>
<evidence type="ECO:0000256" key="2">
    <source>
        <dbReference type="ARBA" id="ARBA00013187"/>
    </source>
</evidence>
<dbReference type="GO" id="GO:0008483">
    <property type="term" value="F:transaminase activity"/>
    <property type="evidence" value="ECO:0007669"/>
    <property type="project" value="UniProtKB-KW"/>
</dbReference>
<dbReference type="InterPro" id="IPR015422">
    <property type="entry name" value="PyrdxlP-dep_Trfase_small"/>
</dbReference>
<dbReference type="EC" id="2.3.1.47" evidence="2"/>
<dbReference type="GO" id="GO:0030170">
    <property type="term" value="F:pyridoxal phosphate binding"/>
    <property type="evidence" value="ECO:0007669"/>
    <property type="project" value="InterPro"/>
</dbReference>
<dbReference type="Pfam" id="PF00155">
    <property type="entry name" value="Aminotran_1_2"/>
    <property type="match status" value="1"/>
</dbReference>
<dbReference type="RefSeq" id="WP_190724002.1">
    <property type="nucleotide sequence ID" value="NZ_CP061539.1"/>
</dbReference>
<keyword evidence="4" id="KW-0663">Pyridoxal phosphate</keyword>
<organism evidence="7 8">
    <name type="scientific">Rothia terrae</name>
    <dbReference type="NCBI Taxonomy" id="396015"/>
    <lineage>
        <taxon>Bacteria</taxon>
        <taxon>Bacillati</taxon>
        <taxon>Actinomycetota</taxon>
        <taxon>Actinomycetes</taxon>
        <taxon>Micrococcales</taxon>
        <taxon>Micrococcaceae</taxon>
        <taxon>Rothia</taxon>
    </lineage>
</organism>
<protein>
    <recommendedName>
        <fullName evidence="2">8-amino-7-oxononanoate synthase</fullName>
        <ecNumber evidence="2">2.3.1.47</ecNumber>
    </recommendedName>
</protein>
<name>A0A7H2BBI3_9MICC</name>
<evidence type="ECO:0000313" key="8">
    <source>
        <dbReference type="Proteomes" id="UP000516404"/>
    </source>
</evidence>